<evidence type="ECO:0000313" key="3">
    <source>
        <dbReference type="EMBL" id="KAI1612960.1"/>
    </source>
</evidence>
<feature type="compositionally biased region" description="Basic residues" evidence="1">
    <location>
        <begin position="351"/>
        <end position="361"/>
    </location>
</feature>
<protein>
    <submittedName>
        <fullName evidence="3">Uncharacterized protein</fullName>
    </submittedName>
</protein>
<gene>
    <name evidence="3" type="ORF">EDD36DRAFT_438106</name>
</gene>
<sequence>MRRNVVQRLLKLPTSSRRLPLRLVQAQFKTATAFFSHSHRSTYQHQPYRSTAPPDYYPVGPPRSVPFLRSLLWAVVFGTTGFGTLTWLMAVAYRKEGEIQPGTTSDVRLSRRAVERVGNHPVVQALLADPEFEIHFPYAVTPEQEEKLIISTITGSFIECDPHFVETALKPYRGMNMMVFWNQHRHVLVMVVSPGFGLGGEYIGTVHNGAVTTAVHESMQMVARRWFPQGLSFNLSDLEVSAGSPLPSRGIFCIACHPACSIDTEQLASAVDAFTAAKASDLEIERSGLIIWPDWFDPQDWNIMANSIVAQVVVAPSGHLLNNRDAFTCYLNAVGRFQVSESEDWPPPQSPRRKAYHNIGD</sequence>
<reference evidence="3" key="1">
    <citation type="journal article" date="2022" name="bioRxiv">
        <title>Deciphering the potential niche of two novel black yeast fungi from a biological soil crust based on their genomes, phenotypes, and melanin regulation.</title>
        <authorList>
            <consortium name="DOE Joint Genome Institute"/>
            <person name="Carr E.C."/>
            <person name="Barton Q."/>
            <person name="Grambo S."/>
            <person name="Sullivan M."/>
            <person name="Renfro C.M."/>
            <person name="Kuo A."/>
            <person name="Pangilinan J."/>
            <person name="Lipzen A."/>
            <person name="Keymanesh K."/>
            <person name="Savage E."/>
            <person name="Barry K."/>
            <person name="Grigoriev I.V."/>
            <person name="Riekhof W.R."/>
            <person name="Harris S.S."/>
        </authorList>
    </citation>
    <scope>NUCLEOTIDE SEQUENCE</scope>
    <source>
        <strain evidence="3">JF 03-4F</strain>
    </source>
</reference>
<evidence type="ECO:0000313" key="4">
    <source>
        <dbReference type="Proteomes" id="UP001203852"/>
    </source>
</evidence>
<feature type="transmembrane region" description="Helical" evidence="2">
    <location>
        <begin position="71"/>
        <end position="93"/>
    </location>
</feature>
<evidence type="ECO:0000256" key="1">
    <source>
        <dbReference type="SAM" id="MobiDB-lite"/>
    </source>
</evidence>
<dbReference type="AlphaFoldDB" id="A0AAN6DUC4"/>
<dbReference type="Proteomes" id="UP001203852">
    <property type="component" value="Unassembled WGS sequence"/>
</dbReference>
<keyword evidence="4" id="KW-1185">Reference proteome</keyword>
<organism evidence="3 4">
    <name type="scientific">Exophiala viscosa</name>
    <dbReference type="NCBI Taxonomy" id="2486360"/>
    <lineage>
        <taxon>Eukaryota</taxon>
        <taxon>Fungi</taxon>
        <taxon>Dikarya</taxon>
        <taxon>Ascomycota</taxon>
        <taxon>Pezizomycotina</taxon>
        <taxon>Eurotiomycetes</taxon>
        <taxon>Chaetothyriomycetidae</taxon>
        <taxon>Chaetothyriales</taxon>
        <taxon>Herpotrichiellaceae</taxon>
        <taxon>Exophiala</taxon>
    </lineage>
</organism>
<dbReference type="EMBL" id="MU404354">
    <property type="protein sequence ID" value="KAI1612960.1"/>
    <property type="molecule type" value="Genomic_DNA"/>
</dbReference>
<proteinExistence type="predicted"/>
<keyword evidence="2" id="KW-1133">Transmembrane helix</keyword>
<evidence type="ECO:0000256" key="2">
    <source>
        <dbReference type="SAM" id="Phobius"/>
    </source>
</evidence>
<comment type="caution">
    <text evidence="3">The sequence shown here is derived from an EMBL/GenBank/DDBJ whole genome shotgun (WGS) entry which is preliminary data.</text>
</comment>
<feature type="region of interest" description="Disordered" evidence="1">
    <location>
        <begin position="341"/>
        <end position="361"/>
    </location>
</feature>
<keyword evidence="2" id="KW-0472">Membrane</keyword>
<keyword evidence="2" id="KW-0812">Transmembrane</keyword>
<name>A0AAN6DUC4_9EURO</name>
<accession>A0AAN6DUC4</accession>